<feature type="compositionally biased region" description="Basic and acidic residues" evidence="1">
    <location>
        <begin position="531"/>
        <end position="552"/>
    </location>
</feature>
<feature type="transmembrane region" description="Helical" evidence="2">
    <location>
        <begin position="323"/>
        <end position="345"/>
    </location>
</feature>
<dbReference type="InParanoid" id="A0A3N4LWQ6"/>
<evidence type="ECO:0000256" key="2">
    <source>
        <dbReference type="SAM" id="Phobius"/>
    </source>
</evidence>
<keyword evidence="2" id="KW-0812">Transmembrane</keyword>
<dbReference type="OrthoDB" id="5412666at2759"/>
<gene>
    <name evidence="3" type="ORF">L211DRAFT_894016</name>
</gene>
<reference evidence="3 4" key="1">
    <citation type="journal article" date="2018" name="Nat. Ecol. Evol.">
        <title>Pezizomycetes genomes reveal the molecular basis of ectomycorrhizal truffle lifestyle.</title>
        <authorList>
            <person name="Murat C."/>
            <person name="Payen T."/>
            <person name="Noel B."/>
            <person name="Kuo A."/>
            <person name="Morin E."/>
            <person name="Chen J."/>
            <person name="Kohler A."/>
            <person name="Krizsan K."/>
            <person name="Balestrini R."/>
            <person name="Da Silva C."/>
            <person name="Montanini B."/>
            <person name="Hainaut M."/>
            <person name="Levati E."/>
            <person name="Barry K.W."/>
            <person name="Belfiori B."/>
            <person name="Cichocki N."/>
            <person name="Clum A."/>
            <person name="Dockter R.B."/>
            <person name="Fauchery L."/>
            <person name="Guy J."/>
            <person name="Iotti M."/>
            <person name="Le Tacon F."/>
            <person name="Lindquist E.A."/>
            <person name="Lipzen A."/>
            <person name="Malagnac F."/>
            <person name="Mello A."/>
            <person name="Molinier V."/>
            <person name="Miyauchi S."/>
            <person name="Poulain J."/>
            <person name="Riccioni C."/>
            <person name="Rubini A."/>
            <person name="Sitrit Y."/>
            <person name="Splivallo R."/>
            <person name="Traeger S."/>
            <person name="Wang M."/>
            <person name="Zifcakova L."/>
            <person name="Wipf D."/>
            <person name="Zambonelli A."/>
            <person name="Paolocci F."/>
            <person name="Nowrousian M."/>
            <person name="Ottonello S."/>
            <person name="Baldrian P."/>
            <person name="Spatafora J.W."/>
            <person name="Henrissat B."/>
            <person name="Nagy L.G."/>
            <person name="Aury J.M."/>
            <person name="Wincker P."/>
            <person name="Grigoriev I.V."/>
            <person name="Bonfante P."/>
            <person name="Martin F.M."/>
        </authorList>
    </citation>
    <scope>NUCLEOTIDE SEQUENCE [LARGE SCALE GENOMIC DNA]</scope>
    <source>
        <strain evidence="3 4">ATCC MYA-4762</strain>
    </source>
</reference>
<keyword evidence="2" id="KW-0472">Membrane</keyword>
<keyword evidence="4" id="KW-1185">Reference proteome</keyword>
<protein>
    <submittedName>
        <fullName evidence="3">Uncharacterized protein</fullName>
    </submittedName>
</protein>
<proteinExistence type="predicted"/>
<dbReference type="EMBL" id="ML121531">
    <property type="protein sequence ID" value="RPB27326.1"/>
    <property type="molecule type" value="Genomic_DNA"/>
</dbReference>
<sequence>MLLFTLLPVVATIIGVFFSACSPPPGLKSALFPVLLMLAPPAIIYYNRDIILQWGLEEVEEKQWTGTRALGRPSLRELQIWEPPKCVCKYTPTAEMAEVLSGESAIEDIPTAEMAEVLSRKSAIEDIPTAEMAEVLSRESAFEDMEVRGTAYTLTIPVTTPTKASVTLTTMRTTRVTVSISTTTIMTTTAAPPPTYTPRTIVTRPTRSLIDIICESLGRRFGTTIMRIPLLWCIRAIFWMIPSLLLNSIDTAAEYLMAWLRNRPHHYSHRSTRGVDPLLPFQALYTFATFVYSWKLTMDFTRRGGDVVIFEALMPYVIEPVKWVVWAYNMVELCFFTQGIALAMLSHFSPWALQYCPPDLTFGAKAHFDMDPDQTIFSQVSFTYPLAVGYSSYYNANSAIVFSFMFLVAAIYSRSENLDRRRLRVRTGHGGDLPGLIPTRLVSFMAYCAKVLFAMIDRHKVISRAWVSLSGTLCDLWATRIDAYLDSRYNARNAALQAVQQNEGPLPSSDSHPEAQQAVQQNEGPLPSSDAHPEAQKHQEEEKEGGKEHQDNSGEGEDGNLSGEDSEQSEYEDEEENISGEQAEEGSDGDEEGTDEDEEGDYEDEEGDYEDEEGDYEDEEGREDEEEEGNTPREAAN</sequence>
<dbReference type="STRING" id="1051890.A0A3N4LWQ6"/>
<feature type="transmembrane region" description="Helical" evidence="2">
    <location>
        <begin position="393"/>
        <end position="412"/>
    </location>
</feature>
<organism evidence="3 4">
    <name type="scientific">Terfezia boudieri ATCC MYA-4762</name>
    <dbReference type="NCBI Taxonomy" id="1051890"/>
    <lineage>
        <taxon>Eukaryota</taxon>
        <taxon>Fungi</taxon>
        <taxon>Dikarya</taxon>
        <taxon>Ascomycota</taxon>
        <taxon>Pezizomycotina</taxon>
        <taxon>Pezizomycetes</taxon>
        <taxon>Pezizales</taxon>
        <taxon>Pezizaceae</taxon>
        <taxon>Terfezia</taxon>
    </lineage>
</organism>
<feature type="compositionally biased region" description="Acidic residues" evidence="1">
    <location>
        <begin position="554"/>
        <end position="629"/>
    </location>
</feature>
<feature type="transmembrane region" description="Helical" evidence="2">
    <location>
        <begin position="29"/>
        <end position="46"/>
    </location>
</feature>
<feature type="region of interest" description="Disordered" evidence="1">
    <location>
        <begin position="500"/>
        <end position="637"/>
    </location>
</feature>
<accession>A0A3N4LWQ6</accession>
<name>A0A3N4LWQ6_9PEZI</name>
<evidence type="ECO:0000313" key="4">
    <source>
        <dbReference type="Proteomes" id="UP000267821"/>
    </source>
</evidence>
<dbReference type="Proteomes" id="UP000267821">
    <property type="component" value="Unassembled WGS sequence"/>
</dbReference>
<evidence type="ECO:0000256" key="1">
    <source>
        <dbReference type="SAM" id="MobiDB-lite"/>
    </source>
</evidence>
<keyword evidence="2" id="KW-1133">Transmembrane helix</keyword>
<feature type="transmembrane region" description="Helical" evidence="2">
    <location>
        <begin position="277"/>
        <end position="294"/>
    </location>
</feature>
<feature type="transmembrane region" description="Helical" evidence="2">
    <location>
        <begin position="229"/>
        <end position="249"/>
    </location>
</feature>
<evidence type="ECO:0000313" key="3">
    <source>
        <dbReference type="EMBL" id="RPB27326.1"/>
    </source>
</evidence>
<dbReference type="AlphaFoldDB" id="A0A3N4LWQ6"/>